<gene>
    <name evidence="2" type="ORF">B9L23_08285</name>
</gene>
<feature type="coiled-coil region" evidence="1">
    <location>
        <begin position="112"/>
        <end position="153"/>
    </location>
</feature>
<dbReference type="InterPro" id="IPR036390">
    <property type="entry name" value="WH_DNA-bd_sf"/>
</dbReference>
<reference evidence="2 3" key="1">
    <citation type="submission" date="2017-04" db="EMBL/GenBank/DDBJ databases">
        <title>The genome sequence of Parageobacillus galactosidasius DSM 18751.</title>
        <authorList>
            <person name="Ramaloko W.T."/>
            <person name="Koen N."/>
            <person name="Polliack S."/>
            <person name="Aliyu H."/>
            <person name="Lebre P."/>
            <person name="Mohr T."/>
            <person name="Oswald F."/>
            <person name="Zwick M."/>
            <person name="Neumann A."/>
            <person name="Syldatk C."/>
            <person name="Cowan D."/>
            <person name="De Maayer P."/>
        </authorList>
    </citation>
    <scope>NUCLEOTIDE SEQUENCE [LARGE SCALE GENOMIC DNA]</scope>
    <source>
        <strain evidence="2 3">DSM 18751</strain>
    </source>
</reference>
<keyword evidence="1" id="KW-0175">Coiled coil</keyword>
<evidence type="ECO:0000256" key="1">
    <source>
        <dbReference type="SAM" id="Coils"/>
    </source>
</evidence>
<dbReference type="AlphaFoldDB" id="A0A226QTD0"/>
<keyword evidence="3" id="KW-1185">Reference proteome</keyword>
<dbReference type="Gene3D" id="1.10.10.10">
    <property type="entry name" value="Winged helix-like DNA-binding domain superfamily/Winged helix DNA-binding domain"/>
    <property type="match status" value="1"/>
</dbReference>
<protein>
    <submittedName>
        <fullName evidence="2">Uncharacterized protein</fullName>
    </submittedName>
</protein>
<evidence type="ECO:0000313" key="3">
    <source>
        <dbReference type="Proteomes" id="UP000198394"/>
    </source>
</evidence>
<sequence length="187" mass="21381">MNKEQALLLELTKSELAVYEYLKERAETTGSNEISESNRDIGKKINLSEATVHRALRKLRKLGIVGIIPSEGRAQSNTIVFHGIHDETEDIDDIFNMVSQLNSSVNRFQHVLMAKNNEIMKLQNDLHEAYEHIRELKEMLEKSHEVIQTLQQLLASGQENDVLENAQIENVEHREDGTIALVVRKNN</sequence>
<dbReference type="SUPFAM" id="SSF46785">
    <property type="entry name" value="Winged helix' DNA-binding domain"/>
    <property type="match status" value="1"/>
</dbReference>
<accession>A0A226QTD0</accession>
<evidence type="ECO:0000313" key="2">
    <source>
        <dbReference type="EMBL" id="OXB94850.1"/>
    </source>
</evidence>
<dbReference type="Pfam" id="PF13412">
    <property type="entry name" value="HTH_24"/>
    <property type="match status" value="1"/>
</dbReference>
<dbReference type="RefSeq" id="WP_089097305.1">
    <property type="nucleotide sequence ID" value="NZ_NDYL01000001.1"/>
</dbReference>
<comment type="caution">
    <text evidence="2">The sequence shown here is derived from an EMBL/GenBank/DDBJ whole genome shotgun (WGS) entry which is preliminary data.</text>
</comment>
<dbReference type="InterPro" id="IPR036388">
    <property type="entry name" value="WH-like_DNA-bd_sf"/>
</dbReference>
<proteinExistence type="predicted"/>
<dbReference type="EMBL" id="NDYL01000001">
    <property type="protein sequence ID" value="OXB94850.1"/>
    <property type="molecule type" value="Genomic_DNA"/>
</dbReference>
<dbReference type="Proteomes" id="UP000198394">
    <property type="component" value="Unassembled WGS sequence"/>
</dbReference>
<name>A0A226QTD0_9BACL</name>
<organism evidence="2 3">
    <name type="scientific">Parageobacillus galactosidasius</name>
    <dbReference type="NCBI Taxonomy" id="883812"/>
    <lineage>
        <taxon>Bacteria</taxon>
        <taxon>Bacillati</taxon>
        <taxon>Bacillota</taxon>
        <taxon>Bacilli</taxon>
        <taxon>Bacillales</taxon>
        <taxon>Anoxybacillaceae</taxon>
        <taxon>Parageobacillus</taxon>
    </lineage>
</organism>